<evidence type="ECO:0000313" key="2">
    <source>
        <dbReference type="EMBL" id="KAK8900032.1"/>
    </source>
</evidence>
<accession>A0ABR2LB92</accession>
<dbReference type="Proteomes" id="UP001470230">
    <property type="component" value="Unassembled WGS sequence"/>
</dbReference>
<name>A0ABR2LB92_9EUKA</name>
<organism evidence="2 3">
    <name type="scientific">Tritrichomonas musculus</name>
    <dbReference type="NCBI Taxonomy" id="1915356"/>
    <lineage>
        <taxon>Eukaryota</taxon>
        <taxon>Metamonada</taxon>
        <taxon>Parabasalia</taxon>
        <taxon>Tritrichomonadida</taxon>
        <taxon>Tritrichomonadidae</taxon>
        <taxon>Tritrichomonas</taxon>
    </lineage>
</organism>
<protein>
    <submittedName>
        <fullName evidence="2">Uncharacterized protein</fullName>
    </submittedName>
</protein>
<comment type="caution">
    <text evidence="2">The sequence shown here is derived from an EMBL/GenBank/DDBJ whole genome shotgun (WGS) entry which is preliminary data.</text>
</comment>
<dbReference type="SUPFAM" id="SSF69796">
    <property type="entry name" value="Thymidylate synthase-complementing protein Thy1"/>
    <property type="match status" value="1"/>
</dbReference>
<dbReference type="Gene3D" id="3.30.1360.170">
    <property type="match status" value="1"/>
</dbReference>
<sequence length="274" mass="31249">MALVRLITHTPDPEKVIAVAARLCYTKYSIDKVLKTMKPEEVKRSIEMLNEMKHESPIEHASFTFGISGISRACMAQMTRHRIASFSVKSQRYVNEDKFKYVTVPGMENNEMYKEVMENLHKAYKALKKEGFLNEDARFVLPNACDTQLIVTMNARSLKNFFTLRCCQRAQWEVRDVANKMLKLVKKVAPNLFKNAGPNCFRGPCTEGRYGVDCPYNKKKKAAQKKGSDEPSKQNENTASLKHQPILHQEDVEAGTAVRTPLVNQKSVTPIKKY</sequence>
<dbReference type="Pfam" id="PF02511">
    <property type="entry name" value="Thy1"/>
    <property type="match status" value="1"/>
</dbReference>
<gene>
    <name evidence="2" type="ORF">M9Y10_002355</name>
</gene>
<dbReference type="EMBL" id="JAPFFF010000001">
    <property type="protein sequence ID" value="KAK8900032.1"/>
    <property type="molecule type" value="Genomic_DNA"/>
</dbReference>
<dbReference type="NCBIfam" id="TIGR02170">
    <property type="entry name" value="thyX"/>
    <property type="match status" value="1"/>
</dbReference>
<dbReference type="CDD" id="cd20175">
    <property type="entry name" value="ThyX"/>
    <property type="match status" value="1"/>
</dbReference>
<dbReference type="InterPro" id="IPR036098">
    <property type="entry name" value="Thymidylate_synthase_ThyX_sf"/>
</dbReference>
<dbReference type="InterPro" id="IPR003669">
    <property type="entry name" value="Thymidylate_synthase_ThyX"/>
</dbReference>
<reference evidence="2 3" key="1">
    <citation type="submission" date="2024-04" db="EMBL/GenBank/DDBJ databases">
        <title>Tritrichomonas musculus Genome.</title>
        <authorList>
            <person name="Alves-Ferreira E."/>
            <person name="Grigg M."/>
            <person name="Lorenzi H."/>
            <person name="Galac M."/>
        </authorList>
    </citation>
    <scope>NUCLEOTIDE SEQUENCE [LARGE SCALE GENOMIC DNA]</scope>
    <source>
        <strain evidence="2 3">EAF2021</strain>
    </source>
</reference>
<dbReference type="PANTHER" id="PTHR34934">
    <property type="entry name" value="FLAVIN-DEPENDENT THYMIDYLATE SYNTHASE"/>
    <property type="match status" value="1"/>
</dbReference>
<keyword evidence="3" id="KW-1185">Reference proteome</keyword>
<dbReference type="PROSITE" id="PS51331">
    <property type="entry name" value="THYX"/>
    <property type="match status" value="1"/>
</dbReference>
<dbReference type="HAMAP" id="MF_01408">
    <property type="entry name" value="ThyX"/>
    <property type="match status" value="1"/>
</dbReference>
<evidence type="ECO:0000313" key="3">
    <source>
        <dbReference type="Proteomes" id="UP001470230"/>
    </source>
</evidence>
<dbReference type="PANTHER" id="PTHR34934:SF1">
    <property type="entry name" value="FLAVIN-DEPENDENT THYMIDYLATE SYNTHASE"/>
    <property type="match status" value="1"/>
</dbReference>
<feature type="region of interest" description="Disordered" evidence="1">
    <location>
        <begin position="222"/>
        <end position="274"/>
    </location>
</feature>
<evidence type="ECO:0000256" key="1">
    <source>
        <dbReference type="SAM" id="MobiDB-lite"/>
    </source>
</evidence>
<proteinExistence type="inferred from homology"/>